<evidence type="ECO:0000313" key="2">
    <source>
        <dbReference type="EMBL" id="PHK49764.1"/>
    </source>
</evidence>
<sequence>MNKFNMKGSLFVDSLLSFSMITFICVLFIPMILQLKSNIQIKTNEIELSRVLLNSLHHYNKKELKTGITIDRYKLKLDNNKICITKKGEKYEKCFFK</sequence>
<name>A0A2C6WPQ0_9STAP</name>
<reference evidence="3" key="1">
    <citation type="submission" date="2017-10" db="EMBL/GenBank/DDBJ databases">
        <title>Staphylococcus edaphicus sp. nov., isolated in Antarctica, harbouring mecC gene and genomic islands essential in adaptation to extreme environment.</title>
        <authorList>
            <person name="Pantucek R."/>
            <person name="Sedlacek I."/>
            <person name="Indrakova A."/>
            <person name="Vrbovska V."/>
            <person name="Maslanova I."/>
            <person name="Kovarovic V."/>
            <person name="Svec P."/>
            <person name="Kralova S."/>
            <person name="Kristofova L."/>
            <person name="Keklakova J."/>
            <person name="Petras P."/>
            <person name="Doskar J."/>
        </authorList>
    </citation>
    <scope>NUCLEOTIDE SEQUENCE [LARGE SCALE GENOMIC DNA]</scope>
    <source>
        <strain evidence="3">CCM 5085</strain>
    </source>
</reference>
<dbReference type="Proteomes" id="UP000223828">
    <property type="component" value="Unassembled WGS sequence"/>
</dbReference>
<dbReference type="AlphaFoldDB" id="A0A2C6WPQ0"/>
<keyword evidence="1" id="KW-1133">Transmembrane helix</keyword>
<organism evidence="2 3">
    <name type="scientific">Staphylococcus edaphicus</name>
    <dbReference type="NCBI Taxonomy" id="1955013"/>
    <lineage>
        <taxon>Bacteria</taxon>
        <taxon>Bacillati</taxon>
        <taxon>Bacillota</taxon>
        <taxon>Bacilli</taxon>
        <taxon>Bacillales</taxon>
        <taxon>Staphylococcaceae</taxon>
        <taxon>Staphylococcus</taxon>
    </lineage>
</organism>
<protein>
    <recommendedName>
        <fullName evidence="4">Competence protein ComGE</fullName>
    </recommendedName>
</protein>
<comment type="caution">
    <text evidence="2">The sequence shown here is derived from an EMBL/GenBank/DDBJ whole genome shotgun (WGS) entry which is preliminary data.</text>
</comment>
<feature type="transmembrane region" description="Helical" evidence="1">
    <location>
        <begin position="15"/>
        <end position="33"/>
    </location>
</feature>
<evidence type="ECO:0008006" key="4">
    <source>
        <dbReference type="Google" id="ProtNLM"/>
    </source>
</evidence>
<accession>A0A2C6WPQ0</accession>
<keyword evidence="1" id="KW-0812">Transmembrane</keyword>
<keyword evidence="1" id="KW-0472">Membrane</keyword>
<evidence type="ECO:0000256" key="1">
    <source>
        <dbReference type="SAM" id="Phobius"/>
    </source>
</evidence>
<dbReference type="EMBL" id="MRZN01000008">
    <property type="protein sequence ID" value="PHK49764.1"/>
    <property type="molecule type" value="Genomic_DNA"/>
</dbReference>
<evidence type="ECO:0000313" key="3">
    <source>
        <dbReference type="Proteomes" id="UP000223828"/>
    </source>
</evidence>
<proteinExistence type="predicted"/>
<gene>
    <name evidence="2" type="ORF">BTJ66_06735</name>
</gene>